<organism evidence="2 3">
    <name type="scientific">Lophiotrema nucula</name>
    <dbReference type="NCBI Taxonomy" id="690887"/>
    <lineage>
        <taxon>Eukaryota</taxon>
        <taxon>Fungi</taxon>
        <taxon>Dikarya</taxon>
        <taxon>Ascomycota</taxon>
        <taxon>Pezizomycotina</taxon>
        <taxon>Dothideomycetes</taxon>
        <taxon>Pleosporomycetidae</taxon>
        <taxon>Pleosporales</taxon>
        <taxon>Lophiotremataceae</taxon>
        <taxon>Lophiotrema</taxon>
    </lineage>
</organism>
<feature type="compositionally biased region" description="Polar residues" evidence="1">
    <location>
        <begin position="31"/>
        <end position="40"/>
    </location>
</feature>
<name>A0A6A5ZK00_9PLEO</name>
<protein>
    <submittedName>
        <fullName evidence="2">Uncharacterized protein</fullName>
    </submittedName>
</protein>
<evidence type="ECO:0000313" key="2">
    <source>
        <dbReference type="EMBL" id="KAF2119980.1"/>
    </source>
</evidence>
<feature type="region of interest" description="Disordered" evidence="1">
    <location>
        <begin position="24"/>
        <end position="58"/>
    </location>
</feature>
<feature type="region of interest" description="Disordered" evidence="1">
    <location>
        <begin position="279"/>
        <end position="298"/>
    </location>
</feature>
<dbReference type="EMBL" id="ML977314">
    <property type="protein sequence ID" value="KAF2119980.1"/>
    <property type="molecule type" value="Genomic_DNA"/>
</dbReference>
<feature type="region of interest" description="Disordered" evidence="1">
    <location>
        <begin position="149"/>
        <end position="169"/>
    </location>
</feature>
<accession>A0A6A5ZK00</accession>
<feature type="compositionally biased region" description="Low complexity" evidence="1">
    <location>
        <begin position="47"/>
        <end position="57"/>
    </location>
</feature>
<evidence type="ECO:0000313" key="3">
    <source>
        <dbReference type="Proteomes" id="UP000799770"/>
    </source>
</evidence>
<reference evidence="2" key="1">
    <citation type="journal article" date="2020" name="Stud. Mycol.">
        <title>101 Dothideomycetes genomes: a test case for predicting lifestyles and emergence of pathogens.</title>
        <authorList>
            <person name="Haridas S."/>
            <person name="Albert R."/>
            <person name="Binder M."/>
            <person name="Bloem J."/>
            <person name="Labutti K."/>
            <person name="Salamov A."/>
            <person name="Andreopoulos B."/>
            <person name="Baker S."/>
            <person name="Barry K."/>
            <person name="Bills G."/>
            <person name="Bluhm B."/>
            <person name="Cannon C."/>
            <person name="Castanera R."/>
            <person name="Culley D."/>
            <person name="Daum C."/>
            <person name="Ezra D."/>
            <person name="Gonzalez J."/>
            <person name="Henrissat B."/>
            <person name="Kuo A."/>
            <person name="Liang C."/>
            <person name="Lipzen A."/>
            <person name="Lutzoni F."/>
            <person name="Magnuson J."/>
            <person name="Mondo S."/>
            <person name="Nolan M."/>
            <person name="Ohm R."/>
            <person name="Pangilinan J."/>
            <person name="Park H.-J."/>
            <person name="Ramirez L."/>
            <person name="Alfaro M."/>
            <person name="Sun H."/>
            <person name="Tritt A."/>
            <person name="Yoshinaga Y."/>
            <person name="Zwiers L.-H."/>
            <person name="Turgeon B."/>
            <person name="Goodwin S."/>
            <person name="Spatafora J."/>
            <person name="Crous P."/>
            <person name="Grigoriev I."/>
        </authorList>
    </citation>
    <scope>NUCLEOTIDE SEQUENCE</scope>
    <source>
        <strain evidence="2">CBS 627.86</strain>
    </source>
</reference>
<sequence>MSIMNTKRSAQAVEAHIVTVVKKTKGDDGTPISTTANMEQSPPPPTTSTDTTSSITTQRKKVVAKSLKARPLFSERAEFCILTHDNYNASGTDGHSTTYGTRTFPEVLKLYNERFNATATSTEAVRKQCTAALRERYCSLHPEYPRNITYAKRPPSAPKQAKSGRSTTAPAITPLRLTESQKLADLEQLSAKLKEIMDVAVNDEILCLAEHNLAWVETKMGEIKADINGNYGCMRVPAAIRKAADIKYYFTYGTEDEVDGELAELEGDEEQTMNVGFEIEDALESDGDKSSSDDEESD</sequence>
<dbReference type="AlphaFoldDB" id="A0A6A5ZK00"/>
<dbReference type="OrthoDB" id="3799546at2759"/>
<proteinExistence type="predicted"/>
<keyword evidence="3" id="KW-1185">Reference proteome</keyword>
<evidence type="ECO:0000256" key="1">
    <source>
        <dbReference type="SAM" id="MobiDB-lite"/>
    </source>
</evidence>
<dbReference type="Proteomes" id="UP000799770">
    <property type="component" value="Unassembled WGS sequence"/>
</dbReference>
<gene>
    <name evidence="2" type="ORF">BDV96DRAFT_595585</name>
</gene>